<dbReference type="AlphaFoldDB" id="A0A379MS28"/>
<keyword evidence="3" id="KW-1185">Reference proteome</keyword>
<dbReference type="OrthoDB" id="1003814at2"/>
<proteinExistence type="predicted"/>
<name>A0A379MS28_9BACT</name>
<evidence type="ECO:0000313" key="2">
    <source>
        <dbReference type="EMBL" id="SUE33569.1"/>
    </source>
</evidence>
<dbReference type="EMBL" id="UGVL01000001">
    <property type="protein sequence ID" value="SUE33569.1"/>
    <property type="molecule type" value="Genomic_DNA"/>
</dbReference>
<evidence type="ECO:0000256" key="1">
    <source>
        <dbReference type="SAM" id="MobiDB-lite"/>
    </source>
</evidence>
<dbReference type="Proteomes" id="UP000255233">
    <property type="component" value="Unassembled WGS sequence"/>
</dbReference>
<sequence>MKPIRDFRSAGGDETTRKATKLDPIRKSGKERHTLYKSLGEDEEDDAELLALHKRESALDYLDEGDEGDEEER</sequence>
<gene>
    <name evidence="2" type="ORF">NCTC11190_00778</name>
</gene>
<evidence type="ECO:0000313" key="3">
    <source>
        <dbReference type="Proteomes" id="UP000255233"/>
    </source>
</evidence>
<reference evidence="2 3" key="1">
    <citation type="submission" date="2018-06" db="EMBL/GenBank/DDBJ databases">
        <authorList>
            <consortium name="Pathogen Informatics"/>
            <person name="Doyle S."/>
        </authorList>
    </citation>
    <scope>NUCLEOTIDE SEQUENCE [LARGE SCALE GENOMIC DNA]</scope>
    <source>
        <strain evidence="2 3">NCTC11190</strain>
    </source>
</reference>
<feature type="region of interest" description="Disordered" evidence="1">
    <location>
        <begin position="1"/>
        <end position="29"/>
    </location>
</feature>
<organism evidence="2 3">
    <name type="scientific">Rikenella microfusus</name>
    <dbReference type="NCBI Taxonomy" id="28139"/>
    <lineage>
        <taxon>Bacteria</taxon>
        <taxon>Pseudomonadati</taxon>
        <taxon>Bacteroidota</taxon>
        <taxon>Bacteroidia</taxon>
        <taxon>Bacteroidales</taxon>
        <taxon>Rikenellaceae</taxon>
        <taxon>Rikenella</taxon>
    </lineage>
</organism>
<feature type="compositionally biased region" description="Basic and acidic residues" evidence="1">
    <location>
        <begin position="14"/>
        <end position="29"/>
    </location>
</feature>
<dbReference type="RefSeq" id="WP_027290451.1">
    <property type="nucleotide sequence ID" value="NZ_UGVL01000001.1"/>
</dbReference>
<accession>A0A379MS28</accession>
<protein>
    <submittedName>
        <fullName evidence="2">Uncharacterized protein</fullName>
    </submittedName>
</protein>